<proteinExistence type="predicted"/>
<keyword evidence="1" id="KW-0732">Signal</keyword>
<dbReference type="EMBL" id="GEBQ01006206">
    <property type="protein sequence ID" value="JAT33771.1"/>
    <property type="molecule type" value="Transcribed_RNA"/>
</dbReference>
<dbReference type="AlphaFoldDB" id="A0A1B6MCW3"/>
<reference evidence="2" key="1">
    <citation type="submission" date="2015-11" db="EMBL/GenBank/DDBJ databases">
        <title>De novo transcriptome assembly of four potential Pierce s Disease insect vectors from Arizona vineyards.</title>
        <authorList>
            <person name="Tassone E.E."/>
        </authorList>
    </citation>
    <scope>NUCLEOTIDE SEQUENCE</scope>
</reference>
<accession>A0A1B6MCW3</accession>
<gene>
    <name evidence="2" type="ORF">g.6966</name>
</gene>
<feature type="signal peptide" evidence="1">
    <location>
        <begin position="1"/>
        <end position="18"/>
    </location>
</feature>
<protein>
    <recommendedName>
        <fullName evidence="3">Lipocalin/cytosolic fatty-acid binding domain-containing protein</fullName>
    </recommendedName>
</protein>
<evidence type="ECO:0000256" key="1">
    <source>
        <dbReference type="SAM" id="SignalP"/>
    </source>
</evidence>
<feature type="chain" id="PRO_5008588110" description="Lipocalin/cytosolic fatty-acid binding domain-containing protein" evidence="1">
    <location>
        <begin position="19"/>
        <end position="190"/>
    </location>
</feature>
<evidence type="ECO:0008006" key="3">
    <source>
        <dbReference type="Google" id="ProtNLM"/>
    </source>
</evidence>
<name>A0A1B6MCW3_9HEMI</name>
<evidence type="ECO:0000313" key="2">
    <source>
        <dbReference type="EMBL" id="JAT33771.1"/>
    </source>
</evidence>
<organism evidence="2">
    <name type="scientific">Graphocephala atropunctata</name>
    <dbReference type="NCBI Taxonomy" id="36148"/>
    <lineage>
        <taxon>Eukaryota</taxon>
        <taxon>Metazoa</taxon>
        <taxon>Ecdysozoa</taxon>
        <taxon>Arthropoda</taxon>
        <taxon>Hexapoda</taxon>
        <taxon>Insecta</taxon>
        <taxon>Pterygota</taxon>
        <taxon>Neoptera</taxon>
        <taxon>Paraneoptera</taxon>
        <taxon>Hemiptera</taxon>
        <taxon>Auchenorrhyncha</taxon>
        <taxon>Membracoidea</taxon>
        <taxon>Cicadellidae</taxon>
        <taxon>Cicadellinae</taxon>
        <taxon>Cicadellini</taxon>
        <taxon>Graphocephala</taxon>
    </lineage>
</organism>
<sequence>MNTSLFVVMIVYLAGVQATCDSETINKIKLFWKDSPPKGSLQKMVGIITWLTAPSFYINNTEEIACAQTIVETDGTARDIVIFIDESVAGYEKYKMTENEDGILTLTADSLSSDEKLYVIYLNNGVLAYYQCQVSDDETYTTFAGVGVINASNHDIETSPTIAKGLKEADAALDSINLAPLPGIDIKCKD</sequence>